<dbReference type="Gene3D" id="3.10.20.90">
    <property type="entry name" value="Phosphatidylinositol 3-kinase Catalytic Subunit, Chain A, domain 1"/>
    <property type="match status" value="1"/>
</dbReference>
<dbReference type="GO" id="GO:0043130">
    <property type="term" value="F:ubiquitin binding"/>
    <property type="evidence" value="ECO:0007669"/>
    <property type="project" value="TreeGrafter"/>
</dbReference>
<dbReference type="InterPro" id="IPR029071">
    <property type="entry name" value="Ubiquitin-like_domsf"/>
</dbReference>
<evidence type="ECO:0000256" key="3">
    <source>
        <dbReference type="ARBA" id="ARBA00019709"/>
    </source>
</evidence>
<evidence type="ECO:0000313" key="11">
    <source>
        <dbReference type="EMBL" id="WFD18051.1"/>
    </source>
</evidence>
<comment type="catalytic activity">
    <reaction evidence="5">
        <text>a diacylglycerol + H2O = a monoacylglycerol + a fatty acid + H(+)</text>
        <dbReference type="Rhea" id="RHEA:32731"/>
        <dbReference type="ChEBI" id="CHEBI:15377"/>
        <dbReference type="ChEBI" id="CHEBI:15378"/>
        <dbReference type="ChEBI" id="CHEBI:17408"/>
        <dbReference type="ChEBI" id="CHEBI:18035"/>
        <dbReference type="ChEBI" id="CHEBI:28868"/>
    </reaction>
</comment>
<dbReference type="AlphaFoldDB" id="A0AAF0ITT7"/>
<dbReference type="PANTHER" id="PTHR12710:SF0">
    <property type="entry name" value="NUCLEAR PROTEIN LOCALIZATION PROTEIN 4 HOMOLOG"/>
    <property type="match status" value="1"/>
</dbReference>
<evidence type="ECO:0000313" key="12">
    <source>
        <dbReference type="Proteomes" id="UP001220961"/>
    </source>
</evidence>
<dbReference type="GO" id="GO:0031965">
    <property type="term" value="C:nuclear membrane"/>
    <property type="evidence" value="ECO:0007669"/>
    <property type="project" value="UniProtKB-SubCell"/>
</dbReference>
<dbReference type="InterPro" id="IPR007717">
    <property type="entry name" value="NPL4_C"/>
</dbReference>
<dbReference type="SUPFAM" id="SSF54236">
    <property type="entry name" value="Ubiquitin-like"/>
    <property type="match status" value="1"/>
</dbReference>
<dbReference type="Pfam" id="PF00561">
    <property type="entry name" value="Abhydrolase_1"/>
    <property type="match status" value="1"/>
</dbReference>
<evidence type="ECO:0000259" key="8">
    <source>
        <dbReference type="Pfam" id="PF05020"/>
    </source>
</evidence>
<dbReference type="Proteomes" id="UP001220961">
    <property type="component" value="Chromosome 1"/>
</dbReference>
<dbReference type="InterPro" id="IPR000073">
    <property type="entry name" value="AB_hydrolase_1"/>
</dbReference>
<dbReference type="InterPro" id="IPR016563">
    <property type="entry name" value="Npl4"/>
</dbReference>
<feature type="domain" description="Nuclear pore localisation protein NPL4 C-terminal" evidence="9">
    <location>
        <begin position="682"/>
        <end position="1003"/>
    </location>
</feature>
<dbReference type="Gene3D" id="3.40.50.1820">
    <property type="entry name" value="alpha/beta hydrolase"/>
    <property type="match status" value="1"/>
</dbReference>
<comment type="catalytic activity">
    <reaction evidence="6">
        <text>a monoacylglycerol + H2O = glycerol + a fatty acid + H(+)</text>
        <dbReference type="Rhea" id="RHEA:15245"/>
        <dbReference type="ChEBI" id="CHEBI:15377"/>
        <dbReference type="ChEBI" id="CHEBI:15378"/>
        <dbReference type="ChEBI" id="CHEBI:17408"/>
        <dbReference type="ChEBI" id="CHEBI:17754"/>
        <dbReference type="ChEBI" id="CHEBI:28868"/>
    </reaction>
</comment>
<dbReference type="InterPro" id="IPR024682">
    <property type="entry name" value="Npl4_Ub-like_dom"/>
</dbReference>
<dbReference type="SUPFAM" id="SSF53474">
    <property type="entry name" value="alpha/beta-Hydrolases"/>
    <property type="match status" value="1"/>
</dbReference>
<evidence type="ECO:0000256" key="4">
    <source>
        <dbReference type="ARBA" id="ARBA00024703"/>
    </source>
</evidence>
<evidence type="ECO:0000256" key="1">
    <source>
        <dbReference type="ARBA" id="ARBA00004335"/>
    </source>
</evidence>
<organism evidence="11 12">
    <name type="scientific">Malassezia caprae</name>
    <dbReference type="NCBI Taxonomy" id="1381934"/>
    <lineage>
        <taxon>Eukaryota</taxon>
        <taxon>Fungi</taxon>
        <taxon>Dikarya</taxon>
        <taxon>Basidiomycota</taxon>
        <taxon>Ustilaginomycotina</taxon>
        <taxon>Malasseziomycetes</taxon>
        <taxon>Malasseziales</taxon>
        <taxon>Malasseziaceae</taxon>
        <taxon>Malassezia</taxon>
    </lineage>
</organism>
<dbReference type="PANTHER" id="PTHR12710">
    <property type="entry name" value="NUCLEAR PROTEIN LOCALIZATION 4"/>
    <property type="match status" value="1"/>
</dbReference>
<evidence type="ECO:0000259" key="9">
    <source>
        <dbReference type="Pfam" id="PF05021"/>
    </source>
</evidence>
<accession>A0AAF0ITT7</accession>
<dbReference type="GO" id="GO:0048471">
    <property type="term" value="C:perinuclear region of cytoplasm"/>
    <property type="evidence" value="ECO:0007669"/>
    <property type="project" value="UniProtKB-SubCell"/>
</dbReference>
<dbReference type="GO" id="GO:0031625">
    <property type="term" value="F:ubiquitin protein ligase binding"/>
    <property type="evidence" value="ECO:0007669"/>
    <property type="project" value="TreeGrafter"/>
</dbReference>
<dbReference type="Pfam" id="PF05021">
    <property type="entry name" value="NPL4"/>
    <property type="match status" value="1"/>
</dbReference>
<dbReference type="InterPro" id="IPR007716">
    <property type="entry name" value="NPL4_Zn-bd_put"/>
</dbReference>
<name>A0AAF0ITT7_9BASI</name>
<feature type="domain" description="AB hydrolase-1" evidence="7">
    <location>
        <begin position="164"/>
        <end position="278"/>
    </location>
</feature>
<dbReference type="GO" id="GO:0006511">
    <property type="term" value="P:ubiquitin-dependent protein catabolic process"/>
    <property type="evidence" value="ECO:0007669"/>
    <property type="project" value="InterPro"/>
</dbReference>
<keyword evidence="12" id="KW-1185">Reference proteome</keyword>
<gene>
    <name evidence="11" type="primary">NPL4</name>
    <name evidence="11" type="ORF">MCAP1_000263</name>
</gene>
<feature type="domain" description="Nuclear pore localisation protein Npl4 ubiquitin-like" evidence="10">
    <location>
        <begin position="441"/>
        <end position="514"/>
    </location>
</feature>
<evidence type="ECO:0000256" key="5">
    <source>
        <dbReference type="ARBA" id="ARBA00047591"/>
    </source>
</evidence>
<feature type="domain" description="NPL4 zinc-binding putative" evidence="8">
    <location>
        <begin position="534"/>
        <end position="678"/>
    </location>
</feature>
<comment type="subcellular location">
    <subcellularLocation>
        <location evidence="2">Cytoplasm</location>
        <location evidence="2">Perinuclear region</location>
    </subcellularLocation>
    <subcellularLocation>
        <location evidence="1">Nucleus membrane</location>
        <topology evidence="1">Peripheral membrane protein</topology>
        <orientation evidence="1">Cytoplasmic side</orientation>
    </subcellularLocation>
</comment>
<reference evidence="11" key="1">
    <citation type="submission" date="2023-03" db="EMBL/GenBank/DDBJ databases">
        <title>Mating type loci evolution in Malassezia.</title>
        <authorList>
            <person name="Coelho M.A."/>
        </authorList>
    </citation>
    <scope>NUCLEOTIDE SEQUENCE</scope>
    <source>
        <strain evidence="11">CBS 10434</strain>
    </source>
</reference>
<evidence type="ECO:0000256" key="6">
    <source>
        <dbReference type="ARBA" id="ARBA00048461"/>
    </source>
</evidence>
<evidence type="ECO:0000256" key="2">
    <source>
        <dbReference type="ARBA" id="ARBA00004556"/>
    </source>
</evidence>
<dbReference type="EMBL" id="CP119908">
    <property type="protein sequence ID" value="WFD18051.1"/>
    <property type="molecule type" value="Genomic_DNA"/>
</dbReference>
<dbReference type="CDD" id="cd08061">
    <property type="entry name" value="MPN_NPL4"/>
    <property type="match status" value="1"/>
</dbReference>
<dbReference type="InterPro" id="IPR029058">
    <property type="entry name" value="AB_hydrolase_fold"/>
</dbReference>
<dbReference type="Pfam" id="PF05020">
    <property type="entry name" value="zf-NPL4"/>
    <property type="match status" value="1"/>
</dbReference>
<proteinExistence type="predicted"/>
<protein>
    <recommendedName>
        <fullName evidence="3">Nuclear protein localization protein 4</fullName>
    </recommendedName>
</protein>
<dbReference type="Pfam" id="PF11543">
    <property type="entry name" value="UN_NPL4"/>
    <property type="match status" value="1"/>
</dbReference>
<evidence type="ECO:0000259" key="7">
    <source>
        <dbReference type="Pfam" id="PF00561"/>
    </source>
</evidence>
<evidence type="ECO:0000259" key="10">
    <source>
        <dbReference type="Pfam" id="PF11543"/>
    </source>
</evidence>
<sequence length="1053" mass="115459">MTSEPPPASEPILDDAGLQSLPSSIRPIPQTIFSSIKAWWTATPQQTAEAELHLFRSTGYFGGATLGNARSVQSNGPNAIIDAYDLAKSEQAPGRVRAGNEHATVATQAAPNGKIGCLRAVDLGEDPRMPRRFRWFGARPTRYLHMLEIGTPTDAGQRPASEVPVVFVHGYGAGCAFFFKNVGAVASLPHTRVFALDWLGMGRSARPPYKMPDKPRSDARVEASEDFFVSSLEQWRTEMQLDRMVLVGHSLGGYLSLAYALRHPERVSRLVLVSPAGIPEGALSSKSPRSAPARFSPMFVRMLSYLWDHNVSPFSLLRWSTVLGPMLMGSYTRRRFGALDDHEMHTLHAYCHGIFLGCSSSEHCLSDLLAPGAYGRRPMVHRITPLRMPISFFYGDRDWMDKEGGMAVEPLLPDARVSLVPNAGHHVYLDNVPYFNEALQRLIVRVRSKDGQLRFQVEPSDDAAVLVAQIAEALHTDGSRLTLSDAPGSGGRLASTLAGHTLETLGIKHGHMLFAEYEAPEAPAETTEAPSTSVAEHPVDVYWSRERGLISRARDAQFCRHGDKGMCDYCMPLEPYDVAYHTEHAIKHLSFHAYLRQQNIGVGTSASASTYVPPLDEEAYHVLTPCPSGQHAPWPAGICTKCQPSAITLQRQPYRMVDHVEFAHPALIDGLLDIWRKTAMQRCGFLLGHYEPYPEVPMGIKAVVEAITEPPQAGDLDGLTLGWPWDDEALVQRVAGWCGLEIVGFLFTDLEPADPTHTNASQAGLVACKRHATSFFMSGQEALMAAQWQSMHKNACRWSRTGAFNSKFVTCVLSGNPEGVIDVAAYQVSGQAMGMVEADMLEASVHPTTVRVKPSVDTRYVPDVFYRYKNEYKIDVKESAAPTFPVEYLLVTCTHGFPTDPNPRFLSHAFPIENRPGLHDQSLDAVLAQVRAWSPAVTDAAEREALVRWLSDWHMLLFLAKTELLTPEDMQCLCTAATTHDARDALERVLASSGWQTLVAIAQEQAPAPPVDTPAPTDAADTDAQASGIACPHCTFLNAPGSTDCDVCGLPLS</sequence>
<comment type="function">
    <text evidence="4">Involved in the import of nuclear-targeted proteins into the nucleus and the export of poly(A) RNA out of the nucleus. Has a role in the endoplasmic reticulum-associated degradation (ERAD) pathway.</text>
</comment>